<name>A0A0F9IJI5_9ZZZZ</name>
<protein>
    <submittedName>
        <fullName evidence="1">Uncharacterized protein</fullName>
    </submittedName>
</protein>
<organism evidence="1">
    <name type="scientific">marine sediment metagenome</name>
    <dbReference type="NCBI Taxonomy" id="412755"/>
    <lineage>
        <taxon>unclassified sequences</taxon>
        <taxon>metagenomes</taxon>
        <taxon>ecological metagenomes</taxon>
    </lineage>
</organism>
<proteinExistence type="predicted"/>
<accession>A0A0F9IJI5</accession>
<comment type="caution">
    <text evidence="1">The sequence shown here is derived from an EMBL/GenBank/DDBJ whole genome shotgun (WGS) entry which is preliminary data.</text>
</comment>
<dbReference type="EMBL" id="LAZR01020843">
    <property type="protein sequence ID" value="KKL87407.1"/>
    <property type="molecule type" value="Genomic_DNA"/>
</dbReference>
<evidence type="ECO:0000313" key="1">
    <source>
        <dbReference type="EMBL" id="KKL87407.1"/>
    </source>
</evidence>
<gene>
    <name evidence="1" type="ORF">LCGC14_1935000</name>
</gene>
<dbReference type="AlphaFoldDB" id="A0A0F9IJI5"/>
<reference evidence="1" key="1">
    <citation type="journal article" date="2015" name="Nature">
        <title>Complex archaea that bridge the gap between prokaryotes and eukaryotes.</title>
        <authorList>
            <person name="Spang A."/>
            <person name="Saw J.H."/>
            <person name="Jorgensen S.L."/>
            <person name="Zaremba-Niedzwiedzka K."/>
            <person name="Martijn J."/>
            <person name="Lind A.E."/>
            <person name="van Eijk R."/>
            <person name="Schleper C."/>
            <person name="Guy L."/>
            <person name="Ettema T.J."/>
        </authorList>
    </citation>
    <scope>NUCLEOTIDE SEQUENCE</scope>
</reference>
<sequence length="320" mass="34533">MPKVQTSRLQVSTDSIRDNIIQGGIARAVSAHPATLKGSSETFKWLVRNDKVFLRYSSNFDKTRYRSKFGTQGVVLNTPGIEDGLMYQHYELEGVQGDILPLDDRQRLLATYFAEAEDRIYFAGPDPGVGTSANMAITNDATKVTIDGAVPGTYGSTTAATQLDINTVVTTADTLGKMIGQVRTAFGPNLKANALKLVVSGDVINTIDGNIDAATTRTFHDVIVDALNNAGAVGGGEILATNMLGATLDYNANEIEITDGTTNAMLMWIGAGFSEVQTSSLFQRRDQNDIDGLRINIEEKYVPVFKNPLAHIYSDTVANV</sequence>